<accession>A0A7S1KQ82</accession>
<dbReference type="PANTHER" id="PTHR47573:SF2">
    <property type="match status" value="1"/>
</dbReference>
<keyword evidence="1 2" id="KW-0539">Nucleus</keyword>
<feature type="domain" description="YEATS" evidence="4">
    <location>
        <begin position="1"/>
        <end position="153"/>
    </location>
</feature>
<name>A0A7S1KQ82_9EUKA</name>
<protein>
    <recommendedName>
        <fullName evidence="4">YEATS domain-containing protein</fullName>
    </recommendedName>
</protein>
<dbReference type="Gene3D" id="2.60.40.1970">
    <property type="entry name" value="YEATS domain"/>
    <property type="match status" value="1"/>
</dbReference>
<feature type="compositionally biased region" description="Basic and acidic residues" evidence="3">
    <location>
        <begin position="265"/>
        <end position="278"/>
    </location>
</feature>
<evidence type="ECO:0000256" key="1">
    <source>
        <dbReference type="ARBA" id="ARBA00023242"/>
    </source>
</evidence>
<organism evidence="5">
    <name type="scientific">Percolomonas cosmopolitus</name>
    <dbReference type="NCBI Taxonomy" id="63605"/>
    <lineage>
        <taxon>Eukaryota</taxon>
        <taxon>Discoba</taxon>
        <taxon>Heterolobosea</taxon>
        <taxon>Tetramitia</taxon>
        <taxon>Eutetramitia</taxon>
        <taxon>Percolomonadidae</taxon>
        <taxon>Percolomonas</taxon>
    </lineage>
</organism>
<reference evidence="5" key="1">
    <citation type="submission" date="2021-01" db="EMBL/GenBank/DDBJ databases">
        <authorList>
            <person name="Corre E."/>
            <person name="Pelletier E."/>
            <person name="Niang G."/>
            <person name="Scheremetjew M."/>
            <person name="Finn R."/>
            <person name="Kale V."/>
            <person name="Holt S."/>
            <person name="Cochrane G."/>
            <person name="Meng A."/>
            <person name="Brown T."/>
            <person name="Cohen L."/>
        </authorList>
    </citation>
    <scope>NUCLEOTIDE SEQUENCE</scope>
    <source>
        <strain evidence="5">WS</strain>
    </source>
</reference>
<dbReference type="InterPro" id="IPR038704">
    <property type="entry name" value="YEAST_sf"/>
</dbReference>
<evidence type="ECO:0000313" key="5">
    <source>
        <dbReference type="EMBL" id="CAD9079648.1"/>
    </source>
</evidence>
<dbReference type="AlphaFoldDB" id="A0A7S1KQ82"/>
<dbReference type="InterPro" id="IPR005033">
    <property type="entry name" value="YEATS"/>
</dbReference>
<dbReference type="Pfam" id="PF03366">
    <property type="entry name" value="YEATS"/>
    <property type="match status" value="1"/>
</dbReference>
<proteinExistence type="predicted"/>
<evidence type="ECO:0000256" key="3">
    <source>
        <dbReference type="SAM" id="MobiDB-lite"/>
    </source>
</evidence>
<dbReference type="PANTHER" id="PTHR47573">
    <property type="entry name" value="PROTEIN AF-9 HOMOLOG"/>
    <property type="match status" value="1"/>
</dbReference>
<evidence type="ECO:0000259" key="4">
    <source>
        <dbReference type="PROSITE" id="PS51037"/>
    </source>
</evidence>
<dbReference type="GO" id="GO:0006355">
    <property type="term" value="P:regulation of DNA-templated transcription"/>
    <property type="evidence" value="ECO:0007669"/>
    <property type="project" value="InterPro"/>
</dbReference>
<sequence>MTSPEQPTTNTHTAAQLAPPLTIIPIIYGNTTVTLPDQSICWTLYLRHAKSANCSLPFLSHVKFQLHESFGDKQFITLNPPPYQVTLTGWGEFEAQIHLYRKTHDRKPFCTLHHLVRLFGVDGDEVNQVVSEVYDELIMRVPNNNSQHANDYLPIEDERIPREIDIEPVRRHIVPKIIEREIKTMAKRGVKVQFTDELRNAIHGSDEQRLRVLEELRLKSIGRARENVEKAIRLMERKVRELEAKLADEERDLDENGADGTRTPAADKKEKNTTGDVE</sequence>
<gene>
    <name evidence="5" type="ORF">PCOS0759_LOCUS2888</name>
</gene>
<feature type="region of interest" description="Disordered" evidence="3">
    <location>
        <begin position="246"/>
        <end position="278"/>
    </location>
</feature>
<comment type="subcellular location">
    <subcellularLocation>
        <location evidence="2">Nucleus</location>
    </subcellularLocation>
</comment>
<evidence type="ECO:0000256" key="2">
    <source>
        <dbReference type="PROSITE-ProRule" id="PRU00376"/>
    </source>
</evidence>
<dbReference type="EMBL" id="HBGD01003492">
    <property type="protein sequence ID" value="CAD9079648.1"/>
    <property type="molecule type" value="Transcribed_RNA"/>
</dbReference>
<dbReference type="PROSITE" id="PS51037">
    <property type="entry name" value="YEATS"/>
    <property type="match status" value="1"/>
</dbReference>
<dbReference type="InterPro" id="IPR055129">
    <property type="entry name" value="YEATS_dom"/>
</dbReference>
<dbReference type="GO" id="GO:0005634">
    <property type="term" value="C:nucleus"/>
    <property type="evidence" value="ECO:0007669"/>
    <property type="project" value="UniProtKB-SubCell"/>
</dbReference>